<gene>
    <name evidence="2" type="ORF">DESPIG_02267</name>
</gene>
<reference evidence="2 3" key="2">
    <citation type="submission" date="2008-10" db="EMBL/GenBank/DDBJ databases">
        <authorList>
            <person name="Fulton L."/>
            <person name="Clifton S."/>
            <person name="Fulton B."/>
            <person name="Xu J."/>
            <person name="Minx P."/>
            <person name="Pepin K.H."/>
            <person name="Johnson M."/>
            <person name="Bhonagiri V."/>
            <person name="Nash W.E."/>
            <person name="Mardis E.R."/>
            <person name="Wilson R.K."/>
        </authorList>
    </citation>
    <scope>NUCLEOTIDE SEQUENCE [LARGE SCALE GENOMIC DNA]</scope>
    <source>
        <strain evidence="2 3">ATCC 29098</strain>
    </source>
</reference>
<evidence type="ECO:0000313" key="3">
    <source>
        <dbReference type="Proteomes" id="UP000003676"/>
    </source>
</evidence>
<dbReference type="AlphaFoldDB" id="B6WVZ9"/>
<name>B6WVZ9_9BACT</name>
<dbReference type="HOGENOM" id="CLU_2105060_0_0_7"/>
<organism evidence="2 3">
    <name type="scientific">Desulfovibrio piger ATCC 29098</name>
    <dbReference type="NCBI Taxonomy" id="411464"/>
    <lineage>
        <taxon>Bacteria</taxon>
        <taxon>Pseudomonadati</taxon>
        <taxon>Thermodesulfobacteriota</taxon>
        <taxon>Desulfovibrionia</taxon>
        <taxon>Desulfovibrionales</taxon>
        <taxon>Desulfovibrionaceae</taxon>
        <taxon>Desulfovibrio</taxon>
    </lineage>
</organism>
<dbReference type="EMBL" id="ABXU01000067">
    <property type="protein sequence ID" value="EEB32899.1"/>
    <property type="molecule type" value="Genomic_DNA"/>
</dbReference>
<reference evidence="2 3" key="1">
    <citation type="submission" date="2008-10" db="EMBL/GenBank/DDBJ databases">
        <title>Draft genome sequence of Desulvovibrio piger (ATCC 29098).</title>
        <authorList>
            <person name="Sudarsanam P."/>
            <person name="Ley R."/>
            <person name="Guruge J."/>
            <person name="Turnbaugh P.J."/>
            <person name="Mahowald M."/>
            <person name="Liep D."/>
            <person name="Gordon J."/>
        </authorList>
    </citation>
    <scope>NUCLEOTIDE SEQUENCE [LARGE SCALE GENOMIC DNA]</scope>
    <source>
        <strain evidence="2 3">ATCC 29098</strain>
    </source>
</reference>
<proteinExistence type="predicted"/>
<sequence>MELARYGRYPGRIASVKRGCQCPAGEKDEKGRRVPGRRERACPGPAKEATGRRSARDGGNGEQASRTTVILSLGQIRGKGNGQRRVFGASGGGGSGTPPDGAAGKVEASEKGKSG</sequence>
<dbReference type="Proteomes" id="UP000003676">
    <property type="component" value="Unassembled WGS sequence"/>
</dbReference>
<comment type="caution">
    <text evidence="2">The sequence shown here is derived from an EMBL/GenBank/DDBJ whole genome shotgun (WGS) entry which is preliminary data.</text>
</comment>
<evidence type="ECO:0000256" key="1">
    <source>
        <dbReference type="SAM" id="MobiDB-lite"/>
    </source>
</evidence>
<feature type="region of interest" description="Disordered" evidence="1">
    <location>
        <begin position="21"/>
        <end position="115"/>
    </location>
</feature>
<protein>
    <submittedName>
        <fullName evidence="2">Uncharacterized protein</fullName>
    </submittedName>
</protein>
<evidence type="ECO:0000313" key="2">
    <source>
        <dbReference type="EMBL" id="EEB32899.1"/>
    </source>
</evidence>
<accession>B6WVZ9</accession>
<feature type="compositionally biased region" description="Basic and acidic residues" evidence="1">
    <location>
        <begin position="25"/>
        <end position="41"/>
    </location>
</feature>